<comment type="caution">
    <text evidence="5">The sequence shown here is derived from an EMBL/GenBank/DDBJ whole genome shotgun (WGS) entry which is preliminary data.</text>
</comment>
<keyword evidence="6" id="KW-1185">Reference proteome</keyword>
<organism evidence="5 6">
    <name type="scientific">Niabella digestorum</name>
    <dbReference type="NCBI Taxonomy" id="3117701"/>
    <lineage>
        <taxon>Bacteria</taxon>
        <taxon>Pseudomonadati</taxon>
        <taxon>Bacteroidota</taxon>
        <taxon>Chitinophagia</taxon>
        <taxon>Chitinophagales</taxon>
        <taxon>Chitinophagaceae</taxon>
        <taxon>Niabella</taxon>
    </lineage>
</organism>
<dbReference type="InterPro" id="IPR005320">
    <property type="entry name" value="Peptidase_S51"/>
</dbReference>
<evidence type="ECO:0000313" key="6">
    <source>
        <dbReference type="Proteomes" id="UP001357452"/>
    </source>
</evidence>
<dbReference type="PANTHER" id="PTHR36175:SF1">
    <property type="entry name" value="CYANOPHYCINASE"/>
    <property type="match status" value="1"/>
</dbReference>
<dbReference type="InterPro" id="IPR029062">
    <property type="entry name" value="Class_I_gatase-like"/>
</dbReference>
<evidence type="ECO:0000256" key="2">
    <source>
        <dbReference type="ARBA" id="ARBA00022670"/>
    </source>
</evidence>
<sequence>MKKIISAIFVVWVCIGCGKSSDPNNPFRPDAPKPSEPVTRSASIGIVGDAADVQTQTKGGIVIMGGGSDVSAALQWMIERSGGGDVVVIRATGTDAYNSYIKGLGNVNSVETLKIDSRKLADDDNVARIIREAEMLFIAGGDQSDYVNYWKGTKVMAAINYLINEKKVPVGGTSAGAAILGNYYFSAERGGIDLSLNINALTNPYHERVIIGRDDFLKFPILQNVITDQHFSQRNRQGRSIAFLGRIMKDWGKTPYGIAVDEATAVCIDENGIATVIGSNKAFFLKTDAAKAPETFAVNTPVTWNHEGKAIQVFAQSGTASNNKFNLNTFQPESTNGLEKYWWAVASGNWAQSVRD</sequence>
<accession>A0ABU7RDW8</accession>
<keyword evidence="2" id="KW-0645">Protease</keyword>
<dbReference type="Pfam" id="PF03575">
    <property type="entry name" value="Peptidase_S51"/>
    <property type="match status" value="1"/>
</dbReference>
<protein>
    <submittedName>
        <fullName evidence="5">Cyanophycinase</fullName>
        <ecNumber evidence="5">3.4.15.6</ecNumber>
    </submittedName>
</protein>
<dbReference type="EMBL" id="JAZGLY010000002">
    <property type="protein sequence ID" value="MEE6186193.1"/>
    <property type="molecule type" value="Genomic_DNA"/>
</dbReference>
<evidence type="ECO:0000256" key="3">
    <source>
        <dbReference type="ARBA" id="ARBA00022801"/>
    </source>
</evidence>
<comment type="similarity">
    <text evidence="1">Belongs to the peptidase S51 family.</text>
</comment>
<evidence type="ECO:0000256" key="1">
    <source>
        <dbReference type="ARBA" id="ARBA00006534"/>
    </source>
</evidence>
<dbReference type="GO" id="GO:0008241">
    <property type="term" value="F:peptidyl-dipeptidase activity"/>
    <property type="evidence" value="ECO:0007669"/>
    <property type="project" value="UniProtKB-EC"/>
</dbReference>
<dbReference type="CDD" id="cd03145">
    <property type="entry name" value="GAT1_cyanophycinase"/>
    <property type="match status" value="1"/>
</dbReference>
<evidence type="ECO:0000313" key="5">
    <source>
        <dbReference type="EMBL" id="MEE6186193.1"/>
    </source>
</evidence>
<evidence type="ECO:0000256" key="4">
    <source>
        <dbReference type="ARBA" id="ARBA00022825"/>
    </source>
</evidence>
<dbReference type="EC" id="3.4.15.6" evidence="5"/>
<keyword evidence="3 5" id="KW-0378">Hydrolase</keyword>
<dbReference type="RefSeq" id="WP_330973603.1">
    <property type="nucleotide sequence ID" value="NZ_JAZGLY010000002.1"/>
</dbReference>
<keyword evidence="5" id="KW-0121">Carboxypeptidase</keyword>
<dbReference type="PANTHER" id="PTHR36175">
    <property type="entry name" value="CYANOPHYCINASE"/>
    <property type="match status" value="1"/>
</dbReference>
<reference evidence="5 6" key="1">
    <citation type="submission" date="2024-01" db="EMBL/GenBank/DDBJ databases">
        <title>Niabella digestum sp. nov., isolated from waste digestion system.</title>
        <authorList>
            <person name="Zhang L."/>
        </authorList>
    </citation>
    <scope>NUCLEOTIDE SEQUENCE [LARGE SCALE GENOMIC DNA]</scope>
    <source>
        <strain evidence="5 6">A18</strain>
    </source>
</reference>
<dbReference type="GO" id="GO:0004180">
    <property type="term" value="F:carboxypeptidase activity"/>
    <property type="evidence" value="ECO:0007669"/>
    <property type="project" value="UniProtKB-KW"/>
</dbReference>
<keyword evidence="4" id="KW-0720">Serine protease</keyword>
<gene>
    <name evidence="5" type="ORF">V2H41_02820</name>
</gene>
<proteinExistence type="inferred from homology"/>
<dbReference type="SUPFAM" id="SSF52317">
    <property type="entry name" value="Class I glutamine amidotransferase-like"/>
    <property type="match status" value="1"/>
</dbReference>
<name>A0ABU7RDW8_9BACT</name>
<dbReference type="Proteomes" id="UP001357452">
    <property type="component" value="Unassembled WGS sequence"/>
</dbReference>
<dbReference type="Gene3D" id="3.40.50.880">
    <property type="match status" value="1"/>
</dbReference>